<dbReference type="SUPFAM" id="SSF52540">
    <property type="entry name" value="P-loop containing nucleoside triphosphate hydrolases"/>
    <property type="match status" value="1"/>
</dbReference>
<comment type="similarity">
    <text evidence="7">Belongs to the shikimate kinase family.</text>
</comment>
<gene>
    <name evidence="7" type="primary">aroK</name>
    <name evidence="8" type="ORF">GMD78_01840</name>
</gene>
<keyword evidence="7" id="KW-0963">Cytoplasm</keyword>
<dbReference type="UniPathway" id="UPA00053">
    <property type="reaction ID" value="UER00088"/>
</dbReference>
<dbReference type="Proteomes" id="UP000469125">
    <property type="component" value="Unassembled WGS sequence"/>
</dbReference>
<evidence type="ECO:0000256" key="4">
    <source>
        <dbReference type="ARBA" id="ARBA00022777"/>
    </source>
</evidence>
<evidence type="ECO:0000313" key="9">
    <source>
        <dbReference type="Proteomes" id="UP000469125"/>
    </source>
</evidence>
<dbReference type="EC" id="2.7.1.71" evidence="7"/>
<dbReference type="GO" id="GO:0009073">
    <property type="term" value="P:aromatic amino acid family biosynthetic process"/>
    <property type="evidence" value="ECO:0007669"/>
    <property type="project" value="UniProtKB-KW"/>
</dbReference>
<feature type="binding site" evidence="7">
    <location>
        <position position="193"/>
    </location>
    <ligand>
        <name>substrate</name>
    </ligand>
</feature>
<keyword evidence="4 7" id="KW-0418">Kinase</keyword>
<dbReference type="InterPro" id="IPR027417">
    <property type="entry name" value="P-loop_NTPase"/>
</dbReference>
<feature type="binding site" evidence="7">
    <location>
        <position position="77"/>
    </location>
    <ligand>
        <name>Mg(2+)</name>
        <dbReference type="ChEBI" id="CHEBI:18420"/>
    </ligand>
</feature>
<evidence type="ECO:0000256" key="7">
    <source>
        <dbReference type="HAMAP-Rule" id="MF_00109"/>
    </source>
</evidence>
<keyword evidence="6 7" id="KW-0057">Aromatic amino acid biosynthesis</keyword>
<dbReference type="GO" id="GO:0009423">
    <property type="term" value="P:chorismate biosynthetic process"/>
    <property type="evidence" value="ECO:0007669"/>
    <property type="project" value="UniProtKB-UniRule"/>
</dbReference>
<dbReference type="Gene3D" id="3.40.50.300">
    <property type="entry name" value="P-loop containing nucleotide triphosphate hydrolases"/>
    <property type="match status" value="1"/>
</dbReference>
<feature type="binding site" evidence="7">
    <location>
        <position position="138"/>
    </location>
    <ligand>
        <name>substrate</name>
    </ligand>
</feature>
<protein>
    <recommendedName>
        <fullName evidence="7">Shikimate kinase</fullName>
        <shortName evidence="7">SK</shortName>
        <ecNumber evidence="7">2.7.1.71</ecNumber>
    </recommendedName>
</protein>
<comment type="pathway">
    <text evidence="7">Metabolic intermediate biosynthesis; chorismate biosynthesis; chorismate from D-erythrose 4-phosphate and phosphoenolpyruvate: step 5/7.</text>
</comment>
<keyword evidence="7" id="KW-0460">Magnesium</keyword>
<dbReference type="CDD" id="cd00464">
    <property type="entry name" value="SK"/>
    <property type="match status" value="1"/>
</dbReference>
<comment type="caution">
    <text evidence="7">Lacks conserved residue(s) required for the propagation of feature annotation.</text>
</comment>
<accession>A0A6N8FC61</accession>
<keyword evidence="9" id="KW-1185">Reference proteome</keyword>
<dbReference type="PANTHER" id="PTHR21087">
    <property type="entry name" value="SHIKIMATE KINASE"/>
    <property type="match status" value="1"/>
</dbReference>
<evidence type="ECO:0000256" key="6">
    <source>
        <dbReference type="ARBA" id="ARBA00023141"/>
    </source>
</evidence>
<keyword evidence="1 7" id="KW-0028">Amino-acid biosynthesis</keyword>
<name>A0A6N8FC61_9BACI</name>
<reference evidence="8 9" key="1">
    <citation type="submission" date="2019-11" db="EMBL/GenBank/DDBJ databases">
        <authorList>
            <person name="Li X."/>
        </authorList>
    </citation>
    <scope>NUCLEOTIDE SEQUENCE [LARGE SCALE GENOMIC DNA]</scope>
    <source>
        <strain evidence="8 9">L9</strain>
    </source>
</reference>
<dbReference type="GO" id="GO:0005524">
    <property type="term" value="F:ATP binding"/>
    <property type="evidence" value="ECO:0007669"/>
    <property type="project" value="UniProtKB-UniRule"/>
</dbReference>
<keyword evidence="5 7" id="KW-0067">ATP-binding</keyword>
<comment type="subunit">
    <text evidence="7">Monomer.</text>
</comment>
<dbReference type="InterPro" id="IPR031322">
    <property type="entry name" value="Shikimate/glucono_kinase"/>
</dbReference>
<keyword evidence="7" id="KW-0479">Metal-binding</keyword>
<dbReference type="InterPro" id="IPR000623">
    <property type="entry name" value="Shikimate_kinase/TSH1"/>
</dbReference>
<keyword evidence="3 7" id="KW-0547">Nucleotide-binding</keyword>
<evidence type="ECO:0000256" key="1">
    <source>
        <dbReference type="ARBA" id="ARBA00022605"/>
    </source>
</evidence>
<dbReference type="GO" id="GO:0000287">
    <property type="term" value="F:magnesium ion binding"/>
    <property type="evidence" value="ECO:0007669"/>
    <property type="project" value="UniProtKB-UniRule"/>
</dbReference>
<dbReference type="Pfam" id="PF01202">
    <property type="entry name" value="SKI"/>
    <property type="match status" value="1"/>
</dbReference>
<dbReference type="AlphaFoldDB" id="A0A6N8FC61"/>
<evidence type="ECO:0000256" key="2">
    <source>
        <dbReference type="ARBA" id="ARBA00022679"/>
    </source>
</evidence>
<dbReference type="GO" id="GO:0008652">
    <property type="term" value="P:amino acid biosynthetic process"/>
    <property type="evidence" value="ECO:0007669"/>
    <property type="project" value="UniProtKB-KW"/>
</dbReference>
<dbReference type="EMBL" id="WOCA01000001">
    <property type="protein sequence ID" value="MUK87140.1"/>
    <property type="molecule type" value="Genomic_DNA"/>
</dbReference>
<dbReference type="GO" id="GO:0004765">
    <property type="term" value="F:shikimate kinase activity"/>
    <property type="evidence" value="ECO:0007669"/>
    <property type="project" value="UniProtKB-UniRule"/>
</dbReference>
<sequence length="241" mass="28503">MDRNECLMLDGRLRIIEAFLQILQWGSMEVHLLIEFYLLKKPFDINWQIPSFLINFFKRCEIMDKLFLIGFMGSGKSTVGKKLSLILNTSYIDTDSLIEETYQKKIPAIFKEEGENAFRKYETDILHTVTAEIVSTGGGIVEKDENVKWMQKNGVIIYLQSNFDEITTRLEKDSFRPLWDKSLADRRKLYIKRVIMYEQYADLVIDTTQKDIEAIAHEIIHEYTYNYKPNREKYRKEILKG</sequence>
<comment type="cofactor">
    <cofactor evidence="7">
        <name>Mg(2+)</name>
        <dbReference type="ChEBI" id="CHEBI:18420"/>
    </cofactor>
    <text evidence="7">Binds 1 Mg(2+) ion per subunit.</text>
</comment>
<feature type="binding site" evidence="7">
    <location>
        <position position="95"/>
    </location>
    <ligand>
        <name>substrate</name>
    </ligand>
</feature>
<comment type="function">
    <text evidence="7">Catalyzes the specific phosphorylation of the 3-hydroxyl group of shikimic acid using ATP as a cosubstrate.</text>
</comment>
<proteinExistence type="inferred from homology"/>
<dbReference type="GO" id="GO:0005829">
    <property type="term" value="C:cytosol"/>
    <property type="evidence" value="ECO:0007669"/>
    <property type="project" value="TreeGrafter"/>
</dbReference>
<feature type="binding site" evidence="7">
    <location>
        <begin position="73"/>
        <end position="78"/>
    </location>
    <ligand>
        <name>ATP</name>
        <dbReference type="ChEBI" id="CHEBI:30616"/>
    </ligand>
</feature>
<dbReference type="PRINTS" id="PR01100">
    <property type="entry name" value="SHIKIMTKNASE"/>
</dbReference>
<evidence type="ECO:0000256" key="3">
    <source>
        <dbReference type="ARBA" id="ARBA00022741"/>
    </source>
</evidence>
<feature type="binding site" evidence="7">
    <location>
        <position position="119"/>
    </location>
    <ligand>
        <name>substrate</name>
    </ligand>
</feature>
<evidence type="ECO:0000313" key="8">
    <source>
        <dbReference type="EMBL" id="MUK87140.1"/>
    </source>
</evidence>
<feature type="binding site" evidence="7">
    <location>
        <position position="176"/>
    </location>
    <ligand>
        <name>ATP</name>
        <dbReference type="ChEBI" id="CHEBI:30616"/>
    </ligand>
</feature>
<comment type="subcellular location">
    <subcellularLocation>
        <location evidence="7">Cytoplasm</location>
    </subcellularLocation>
</comment>
<evidence type="ECO:0000256" key="5">
    <source>
        <dbReference type="ARBA" id="ARBA00022840"/>
    </source>
</evidence>
<keyword evidence="2 7" id="KW-0808">Transferase</keyword>
<comment type="catalytic activity">
    <reaction evidence="7">
        <text>shikimate + ATP = 3-phosphoshikimate + ADP + H(+)</text>
        <dbReference type="Rhea" id="RHEA:13121"/>
        <dbReference type="ChEBI" id="CHEBI:15378"/>
        <dbReference type="ChEBI" id="CHEBI:30616"/>
        <dbReference type="ChEBI" id="CHEBI:36208"/>
        <dbReference type="ChEBI" id="CHEBI:145989"/>
        <dbReference type="ChEBI" id="CHEBI:456216"/>
        <dbReference type="EC" id="2.7.1.71"/>
    </reaction>
</comment>
<dbReference type="PANTHER" id="PTHR21087:SF16">
    <property type="entry name" value="SHIKIMATE KINASE 1, CHLOROPLASTIC"/>
    <property type="match status" value="1"/>
</dbReference>
<organism evidence="8 9">
    <name type="scientific">Ornithinibacillus caprae</name>
    <dbReference type="NCBI Taxonomy" id="2678566"/>
    <lineage>
        <taxon>Bacteria</taxon>
        <taxon>Bacillati</taxon>
        <taxon>Bacillota</taxon>
        <taxon>Bacilli</taxon>
        <taxon>Bacillales</taxon>
        <taxon>Bacillaceae</taxon>
        <taxon>Ornithinibacillus</taxon>
    </lineage>
</organism>
<comment type="caution">
    <text evidence="8">The sequence shown here is derived from an EMBL/GenBank/DDBJ whole genome shotgun (WGS) entry which is preliminary data.</text>
</comment>
<dbReference type="HAMAP" id="MF_00109">
    <property type="entry name" value="Shikimate_kinase"/>
    <property type="match status" value="1"/>
</dbReference>